<accession>A0A918QP12</accession>
<reference evidence="2" key="2">
    <citation type="submission" date="2020-09" db="EMBL/GenBank/DDBJ databases">
        <authorList>
            <person name="Sun Q."/>
            <person name="Ohkuma M."/>
        </authorList>
    </citation>
    <scope>NUCLEOTIDE SEQUENCE</scope>
    <source>
        <strain evidence="2">JCM 4988</strain>
    </source>
</reference>
<dbReference type="AlphaFoldDB" id="A0A918QP12"/>
<gene>
    <name evidence="2" type="ORF">GCM10010387_62890</name>
</gene>
<proteinExistence type="predicted"/>
<organism evidence="2 3">
    <name type="scientific">Streptomyces inusitatus</name>
    <dbReference type="NCBI Taxonomy" id="68221"/>
    <lineage>
        <taxon>Bacteria</taxon>
        <taxon>Bacillati</taxon>
        <taxon>Actinomycetota</taxon>
        <taxon>Actinomycetes</taxon>
        <taxon>Kitasatosporales</taxon>
        <taxon>Streptomycetaceae</taxon>
        <taxon>Streptomyces</taxon>
    </lineage>
</organism>
<feature type="domain" description="4Fe-4S Wbl-type" evidence="1">
    <location>
        <begin position="18"/>
        <end position="41"/>
    </location>
</feature>
<keyword evidence="3" id="KW-1185">Reference proteome</keyword>
<dbReference type="Pfam" id="PF02467">
    <property type="entry name" value="Whib"/>
    <property type="match status" value="1"/>
</dbReference>
<protein>
    <recommendedName>
        <fullName evidence="1">4Fe-4S Wbl-type domain-containing protein</fullName>
    </recommendedName>
</protein>
<evidence type="ECO:0000259" key="1">
    <source>
        <dbReference type="Pfam" id="PF02467"/>
    </source>
</evidence>
<dbReference type="EMBL" id="BMWG01000031">
    <property type="protein sequence ID" value="GGZ60637.1"/>
    <property type="molecule type" value="Genomic_DNA"/>
</dbReference>
<sequence>MGEQLLARLEDHRTERPAHALDGRVEHGVWGGMTERDRRTLLRRWPTVTPWRQLLEAARSTHDAAGQEREAGTG</sequence>
<reference evidence="2" key="1">
    <citation type="journal article" date="2014" name="Int. J. Syst. Evol. Microbiol.">
        <title>Complete genome sequence of Corynebacterium casei LMG S-19264T (=DSM 44701T), isolated from a smear-ripened cheese.</title>
        <authorList>
            <consortium name="US DOE Joint Genome Institute (JGI-PGF)"/>
            <person name="Walter F."/>
            <person name="Albersmeier A."/>
            <person name="Kalinowski J."/>
            <person name="Ruckert C."/>
        </authorList>
    </citation>
    <scope>NUCLEOTIDE SEQUENCE</scope>
    <source>
        <strain evidence="2">JCM 4988</strain>
    </source>
</reference>
<comment type="caution">
    <text evidence="2">The sequence shown here is derived from an EMBL/GenBank/DDBJ whole genome shotgun (WGS) entry which is preliminary data.</text>
</comment>
<dbReference type="RefSeq" id="WP_190126692.1">
    <property type="nucleotide sequence ID" value="NZ_BMWG01000031.1"/>
</dbReference>
<dbReference type="InterPro" id="IPR034768">
    <property type="entry name" value="4FE4S_WBL"/>
</dbReference>
<name>A0A918QP12_9ACTN</name>
<dbReference type="Proteomes" id="UP000630936">
    <property type="component" value="Unassembled WGS sequence"/>
</dbReference>
<evidence type="ECO:0000313" key="3">
    <source>
        <dbReference type="Proteomes" id="UP000630936"/>
    </source>
</evidence>
<evidence type="ECO:0000313" key="2">
    <source>
        <dbReference type="EMBL" id="GGZ60637.1"/>
    </source>
</evidence>